<organism evidence="2 3">
    <name type="scientific">Cephaloticoccus capnophilus</name>
    <dbReference type="NCBI Taxonomy" id="1548208"/>
    <lineage>
        <taxon>Bacteria</taxon>
        <taxon>Pseudomonadati</taxon>
        <taxon>Verrucomicrobiota</taxon>
        <taxon>Opitutia</taxon>
        <taxon>Opitutales</taxon>
        <taxon>Opitutaceae</taxon>
        <taxon>Cephaloticoccus</taxon>
    </lineage>
</organism>
<protein>
    <submittedName>
        <fullName evidence="2">Uncharacterized protein</fullName>
    </submittedName>
</protein>
<accession>A0A139SL20</accession>
<dbReference type="STRING" id="1548208.AXK12_06010"/>
<dbReference type="PANTHER" id="PTHR30441:SF8">
    <property type="entry name" value="DUF748 DOMAIN-CONTAINING PROTEIN"/>
    <property type="match status" value="1"/>
</dbReference>
<proteinExistence type="predicted"/>
<dbReference type="InterPro" id="IPR052894">
    <property type="entry name" value="AsmA-related"/>
</dbReference>
<dbReference type="AlphaFoldDB" id="A0A139SL20"/>
<dbReference type="OrthoDB" id="176399at2"/>
<keyword evidence="3" id="KW-1185">Reference proteome</keyword>
<dbReference type="EMBL" id="LSZP01000044">
    <property type="protein sequence ID" value="KXU35252.1"/>
    <property type="molecule type" value="Genomic_DNA"/>
</dbReference>
<comment type="caution">
    <text evidence="2">The sequence shown here is derived from an EMBL/GenBank/DDBJ whole genome shotgun (WGS) entry which is preliminary data.</text>
</comment>
<gene>
    <name evidence="2" type="ORF">AXK12_06010</name>
</gene>
<sequence length="975" mass="106061">MFAQGLKLCRYCLACFCCWTLWLGLLGLLGFQIYAAATKQMPMPAFLLHSLERQLARADITAQLGKTRFDPTGQIVIEDLRLSLPQFSEPVARIGSVYIQLDPWALLTRRFKADSMRASDLALYIPASLSGSGTREPLIEHAELALSTHAHQLDITQLSARIGGLNGLAISAKGSVDTRLLLRHAKPRGEAPLSVELFARYYPQLCQRLGELAQWTAGLSEARLDLDLAPSSTAGAVARLTLSGSGYEAPEEAALPFSLKRFRATTRIPLHSEEPSPAELSLELDSLALPLSALPLLTENASARAPALAERDIELVGLRAKLFGKIDTAQLRFSADTTEAELRALHFAGAAPLTAQNLSLRADFNAWPQLRASARLEVEATPLSLAATVDTADHSAVVNASGQLAPSLIALISEWTAADIGRFLTLRTPPDIDLEARFADGHFTALEGDFDAQAVLARGVTFDQIGGHVRLADGRFEAPLAYAAVGPNHARGSYSHNLATHDFRFLLSGQLDPLNIAAWFRPWWSEFWQKFNFPKNPPTASVDVQGRWGDPHYSRVFVYADVPNANINGAALHHVRTRIYVRPNYYDAMEVAVRYGAQSARGWFTRRNDPTTKQLARQDFDFTSTLDLERVGALSGPEVQAAIAPFHFAEPITLEAAGYVAAHGKRHLTLHGRTRGDFSLYDFPLNGLNFTATIDDDTLLVDSLSAGLAEGIVSGRVHLQGQGDSQTLGFDLSLAEGKFYRWTGILSQYFARRRGEDPPPNVEKNTNVTLALDLSAEGNPHDPLSFIGSGNMELKGRGLGQIHLFGLLSELLSFTSLNFNQLLTSFSVEREKLVFPEVNITGSNSAITASGHYAMDRGNLDFRARVNPFGESKFILKSIVGLMLTPVSNALEVRLTGPLDKPQWSFLHFSPNPDKRNGDTSEAAQLAPESAQPSEEIANPEEQASDAPASSPSPPANGPPPSAPPQEMPTVPPAN</sequence>
<feature type="compositionally biased region" description="Pro residues" evidence="1">
    <location>
        <begin position="951"/>
        <end position="975"/>
    </location>
</feature>
<dbReference type="GO" id="GO:0090313">
    <property type="term" value="P:regulation of protein targeting to membrane"/>
    <property type="evidence" value="ECO:0007669"/>
    <property type="project" value="TreeGrafter"/>
</dbReference>
<evidence type="ECO:0000313" key="2">
    <source>
        <dbReference type="EMBL" id="KXU35252.1"/>
    </source>
</evidence>
<feature type="region of interest" description="Disordered" evidence="1">
    <location>
        <begin position="906"/>
        <end position="975"/>
    </location>
</feature>
<reference evidence="2 3" key="1">
    <citation type="submission" date="2016-02" db="EMBL/GenBank/DDBJ databases">
        <authorList>
            <person name="Wen L."/>
            <person name="He K."/>
            <person name="Yang H."/>
        </authorList>
    </citation>
    <scope>NUCLEOTIDE SEQUENCE [LARGE SCALE GENOMIC DNA]</scope>
    <source>
        <strain evidence="2 3">CV41</strain>
    </source>
</reference>
<evidence type="ECO:0000313" key="3">
    <source>
        <dbReference type="Proteomes" id="UP000071392"/>
    </source>
</evidence>
<dbReference type="PANTHER" id="PTHR30441">
    <property type="entry name" value="DUF748 DOMAIN-CONTAINING PROTEIN"/>
    <property type="match status" value="1"/>
</dbReference>
<dbReference type="Proteomes" id="UP000071392">
    <property type="component" value="Unassembled WGS sequence"/>
</dbReference>
<evidence type="ECO:0000256" key="1">
    <source>
        <dbReference type="SAM" id="MobiDB-lite"/>
    </source>
</evidence>
<name>A0A139SL20_9BACT</name>
<dbReference type="GO" id="GO:0005886">
    <property type="term" value="C:plasma membrane"/>
    <property type="evidence" value="ECO:0007669"/>
    <property type="project" value="TreeGrafter"/>
</dbReference>